<dbReference type="AlphaFoldDB" id="A0A429XDE1"/>
<reference evidence="1 4" key="2">
    <citation type="submission" date="2021-03" db="EMBL/GenBank/DDBJ databases">
        <title>Antimicrobial resistance genes in bacteria isolated from Japanese honey, and their potential for conferring macrolide and lincosamide resistance in the American foulbrood pathogen Paenibacillus larvae.</title>
        <authorList>
            <person name="Okamoto M."/>
            <person name="Kumagai M."/>
            <person name="Kanamori H."/>
            <person name="Takamatsu D."/>
        </authorList>
    </citation>
    <scope>NUCLEOTIDE SEQUENCE [LARGE SCALE GENOMIC DNA]</scope>
    <source>
        <strain evidence="1 4">J6TS1</strain>
    </source>
</reference>
<evidence type="ECO:0000313" key="4">
    <source>
        <dbReference type="Proteomes" id="UP000680670"/>
    </source>
</evidence>
<accession>A0A429XDE1</accession>
<evidence type="ECO:0000313" key="3">
    <source>
        <dbReference type="Proteomes" id="UP000287296"/>
    </source>
</evidence>
<dbReference type="EMBL" id="QYTW02000001">
    <property type="protein sequence ID" value="RST61352.1"/>
    <property type="molecule type" value="Genomic_DNA"/>
</dbReference>
<comment type="caution">
    <text evidence="2">The sequence shown here is derived from an EMBL/GenBank/DDBJ whole genome shotgun (WGS) entry which is preliminary data.</text>
</comment>
<dbReference type="InterPro" id="IPR025177">
    <property type="entry name" value="MciZ"/>
</dbReference>
<evidence type="ECO:0000313" key="1">
    <source>
        <dbReference type="EMBL" id="GIN96459.1"/>
    </source>
</evidence>
<gene>
    <name evidence="2" type="primary">mciZ</name>
    <name evidence="2" type="ORF">D5F11_000225</name>
    <name evidence="1" type="ORF">J6TS1_23290</name>
</gene>
<sequence length="44" mass="5201">MRVNISEDRIILTGKAWEIQGLLRKYAKQHKLVKDWIESCAMVE</sequence>
<dbReference type="Proteomes" id="UP000287296">
    <property type="component" value="Unassembled WGS sequence"/>
</dbReference>
<protein>
    <submittedName>
        <fullName evidence="2">Z-ring formation inhibitor MciZ</fullName>
    </submittedName>
</protein>
<dbReference type="OrthoDB" id="2990038at2"/>
<proteinExistence type="predicted"/>
<keyword evidence="4" id="KW-1185">Reference proteome</keyword>
<dbReference type="RefSeq" id="WP_120115060.1">
    <property type="nucleotide sequence ID" value="NZ_BORI01000002.1"/>
</dbReference>
<dbReference type="Proteomes" id="UP000680670">
    <property type="component" value="Unassembled WGS sequence"/>
</dbReference>
<name>A0A429XDE1_SIMTE</name>
<dbReference type="Pfam" id="PF13072">
    <property type="entry name" value="MciZ"/>
    <property type="match status" value="1"/>
</dbReference>
<reference evidence="2 3" key="1">
    <citation type="submission" date="2018-12" db="EMBL/GenBank/DDBJ databases">
        <authorList>
            <person name="Sun L."/>
            <person name="Chen Z."/>
        </authorList>
    </citation>
    <scope>NUCLEOTIDE SEQUENCE [LARGE SCALE GENOMIC DNA]</scope>
    <source>
        <strain evidence="2 3">LMG 29736</strain>
    </source>
</reference>
<evidence type="ECO:0000313" key="2">
    <source>
        <dbReference type="EMBL" id="RST61352.1"/>
    </source>
</evidence>
<organism evidence="2 3">
    <name type="scientific">Siminovitchia terrae</name>
    <name type="common">Bacillus terrae</name>
    <dbReference type="NCBI Taxonomy" id="1914933"/>
    <lineage>
        <taxon>Bacteria</taxon>
        <taxon>Bacillati</taxon>
        <taxon>Bacillota</taxon>
        <taxon>Bacilli</taxon>
        <taxon>Bacillales</taxon>
        <taxon>Bacillaceae</taxon>
        <taxon>Siminovitchia</taxon>
    </lineage>
</organism>
<dbReference type="EMBL" id="BORJ01000005">
    <property type="protein sequence ID" value="GIN96459.1"/>
    <property type="molecule type" value="Genomic_DNA"/>
</dbReference>